<sequence length="55" mass="6479">MVMVGKPEYDPVFFMSIHQCRDCGSDPPECTDEIKRSCPFYYIRNDPEEQEVSRC</sequence>
<evidence type="ECO:0000313" key="1">
    <source>
        <dbReference type="EMBL" id="GCA68043.1"/>
    </source>
</evidence>
<dbReference type="Proteomes" id="UP000265643">
    <property type="component" value="Unassembled WGS sequence"/>
</dbReference>
<evidence type="ECO:0000313" key="2">
    <source>
        <dbReference type="Proteomes" id="UP000265643"/>
    </source>
</evidence>
<organism evidence="1 2">
    <name type="scientific">Mediterraneibacter butyricigenes</name>
    <dbReference type="NCBI Taxonomy" id="2316025"/>
    <lineage>
        <taxon>Bacteria</taxon>
        <taxon>Bacillati</taxon>
        <taxon>Bacillota</taxon>
        <taxon>Clostridia</taxon>
        <taxon>Lachnospirales</taxon>
        <taxon>Lachnospiraceae</taxon>
        <taxon>Mediterraneibacter</taxon>
    </lineage>
</organism>
<proteinExistence type="predicted"/>
<protein>
    <submittedName>
        <fullName evidence="1">Uncharacterized protein</fullName>
    </submittedName>
</protein>
<comment type="caution">
    <text evidence="1">The sequence shown here is derived from an EMBL/GenBank/DDBJ whole genome shotgun (WGS) entry which is preliminary data.</text>
</comment>
<dbReference type="RefSeq" id="WP_156085446.1">
    <property type="nucleotide sequence ID" value="NZ_BHGK01000001.1"/>
</dbReference>
<dbReference type="AlphaFoldDB" id="A0A391PEC0"/>
<keyword evidence="2" id="KW-1185">Reference proteome</keyword>
<name>A0A391PEC0_9FIRM</name>
<dbReference type="EMBL" id="BHGK01000001">
    <property type="protein sequence ID" value="GCA68043.1"/>
    <property type="molecule type" value="Genomic_DNA"/>
</dbReference>
<reference evidence="2" key="1">
    <citation type="submission" date="2018-09" db="EMBL/GenBank/DDBJ databases">
        <title>Draft Genome Sequence of Mediterraneibacter sp. KCTC 15684.</title>
        <authorList>
            <person name="Kim J.S."/>
            <person name="Han K.I."/>
            <person name="Suh M.K."/>
            <person name="Lee K.C."/>
            <person name="Eom M.K."/>
            <person name="Lee J.H."/>
            <person name="Park S.H."/>
            <person name="Kang S.W."/>
            <person name="Park J.E."/>
            <person name="Oh B.S."/>
            <person name="Yu S.Y."/>
            <person name="Choi S.H."/>
            <person name="Lee D.H."/>
            <person name="Yoon H."/>
            <person name="Kim B."/>
            <person name="Yang S.J."/>
            <person name="Lee J.S."/>
        </authorList>
    </citation>
    <scope>NUCLEOTIDE SEQUENCE [LARGE SCALE GENOMIC DNA]</scope>
    <source>
        <strain evidence="2">KCTC 15684</strain>
    </source>
</reference>
<accession>A0A391PEC0</accession>
<gene>
    <name evidence="1" type="ORF">KGMB01110_24790</name>
</gene>